<dbReference type="GO" id="GO:0047617">
    <property type="term" value="F:fatty acyl-CoA hydrolase activity"/>
    <property type="evidence" value="ECO:0007669"/>
    <property type="project" value="TreeGrafter"/>
</dbReference>
<accession>A0A423NNG5</accession>
<organism evidence="3 4">
    <name type="scientific">Pseudomonas moraviensis</name>
    <dbReference type="NCBI Taxonomy" id="321662"/>
    <lineage>
        <taxon>Bacteria</taxon>
        <taxon>Pseudomonadati</taxon>
        <taxon>Pseudomonadota</taxon>
        <taxon>Gammaproteobacteria</taxon>
        <taxon>Pseudomonadales</taxon>
        <taxon>Pseudomonadaceae</taxon>
        <taxon>Pseudomonas</taxon>
    </lineage>
</organism>
<dbReference type="PANTHER" id="PTHR31793">
    <property type="entry name" value="4-HYDROXYBENZOYL-COA THIOESTERASE FAMILY MEMBER"/>
    <property type="match status" value="1"/>
</dbReference>
<dbReference type="Proteomes" id="UP000284207">
    <property type="component" value="Unassembled WGS sequence"/>
</dbReference>
<dbReference type="InterPro" id="IPR050563">
    <property type="entry name" value="4-hydroxybenzoyl-CoA_TE"/>
</dbReference>
<comment type="caution">
    <text evidence="3">The sequence shown here is derived from an EMBL/GenBank/DDBJ whole genome shotgun (WGS) entry which is preliminary data.</text>
</comment>
<dbReference type="PANTHER" id="PTHR31793:SF27">
    <property type="entry name" value="NOVEL THIOESTERASE SUPERFAMILY DOMAIN AND SAPOSIN A-TYPE DOMAIN CONTAINING PROTEIN (0610012H03RIK)"/>
    <property type="match status" value="1"/>
</dbReference>
<dbReference type="AlphaFoldDB" id="A0A423NNG5"/>
<sequence length="154" mass="17081">MTDIRERANYSHFTSVTTRWHDNDVYGHVNNVVYYSFFDSAVNNVLIGEGGLDIHDGPVIGLVVSSSCDYHAPVAFPERIEVALAVSRLGRSSVHYQLAVFPEGQALASATGRFVHVFVDRIERCPVPIPERLRVALEELICNLPASTTKDLEP</sequence>
<dbReference type="RefSeq" id="WP_123419627.1">
    <property type="nucleotide sequence ID" value="NZ_MOCA01000006.1"/>
</dbReference>
<evidence type="ECO:0000313" key="4">
    <source>
        <dbReference type="Proteomes" id="UP000284207"/>
    </source>
</evidence>
<gene>
    <name evidence="3" type="ORF">BK674_19955</name>
</gene>
<evidence type="ECO:0000256" key="1">
    <source>
        <dbReference type="ARBA" id="ARBA00005953"/>
    </source>
</evidence>
<evidence type="ECO:0000256" key="2">
    <source>
        <dbReference type="ARBA" id="ARBA00022801"/>
    </source>
</evidence>
<dbReference type="InterPro" id="IPR029069">
    <property type="entry name" value="HotDog_dom_sf"/>
</dbReference>
<name>A0A423NNG5_9PSED</name>
<reference evidence="3 4" key="1">
    <citation type="submission" date="2016-10" db="EMBL/GenBank/DDBJ databases">
        <title>Comparative genome analysis of multiple Pseudomonas spp. focuses on biocontrol and plant growth promoting traits.</title>
        <authorList>
            <person name="Tao X.-Y."/>
            <person name="Taylor C.G."/>
        </authorList>
    </citation>
    <scope>NUCLEOTIDE SEQUENCE [LARGE SCALE GENOMIC DNA]</scope>
    <source>
        <strain evidence="3 4">36B3</strain>
    </source>
</reference>
<keyword evidence="2" id="KW-0378">Hydrolase</keyword>
<dbReference type="Gene3D" id="3.10.129.10">
    <property type="entry name" value="Hotdog Thioesterase"/>
    <property type="match status" value="1"/>
</dbReference>
<dbReference type="CDD" id="cd00586">
    <property type="entry name" value="4HBT"/>
    <property type="match status" value="1"/>
</dbReference>
<evidence type="ECO:0000313" key="3">
    <source>
        <dbReference type="EMBL" id="RON99701.1"/>
    </source>
</evidence>
<protein>
    <submittedName>
        <fullName evidence="3">Thioesterase</fullName>
    </submittedName>
</protein>
<dbReference type="EMBL" id="MOCA01000006">
    <property type="protein sequence ID" value="RON99701.1"/>
    <property type="molecule type" value="Genomic_DNA"/>
</dbReference>
<dbReference type="SUPFAM" id="SSF54637">
    <property type="entry name" value="Thioesterase/thiol ester dehydrase-isomerase"/>
    <property type="match status" value="1"/>
</dbReference>
<proteinExistence type="inferred from homology"/>
<comment type="similarity">
    <text evidence="1">Belongs to the 4-hydroxybenzoyl-CoA thioesterase family.</text>
</comment>
<dbReference type="Pfam" id="PF13279">
    <property type="entry name" value="4HBT_2"/>
    <property type="match status" value="1"/>
</dbReference>